<keyword evidence="5 8" id="KW-0812">Transmembrane</keyword>
<evidence type="ECO:0000256" key="2">
    <source>
        <dbReference type="ARBA" id="ARBA00022475"/>
    </source>
</evidence>
<feature type="transmembrane region" description="Helical" evidence="8">
    <location>
        <begin position="333"/>
        <end position="348"/>
    </location>
</feature>
<evidence type="ECO:0000313" key="10">
    <source>
        <dbReference type="EMBL" id="VAX34618.1"/>
    </source>
</evidence>
<keyword evidence="3 10" id="KW-0328">Glycosyltransferase</keyword>
<feature type="transmembrane region" description="Helical" evidence="8">
    <location>
        <begin position="454"/>
        <end position="477"/>
    </location>
</feature>
<feature type="transmembrane region" description="Helical" evidence="8">
    <location>
        <begin position="201"/>
        <end position="224"/>
    </location>
</feature>
<feature type="transmembrane region" description="Helical" evidence="8">
    <location>
        <begin position="136"/>
        <end position="158"/>
    </location>
</feature>
<proteinExistence type="predicted"/>
<dbReference type="AlphaFoldDB" id="A0A3B1DF81"/>
<evidence type="ECO:0000259" key="9">
    <source>
        <dbReference type="SMART" id="SM00014"/>
    </source>
</evidence>
<dbReference type="InterPro" id="IPR050297">
    <property type="entry name" value="LipidA_mod_glycosyltrf_83"/>
</dbReference>
<evidence type="ECO:0000256" key="7">
    <source>
        <dbReference type="ARBA" id="ARBA00023136"/>
    </source>
</evidence>
<dbReference type="EMBL" id="UOGI01000357">
    <property type="protein sequence ID" value="VAX34618.1"/>
    <property type="molecule type" value="Genomic_DNA"/>
</dbReference>
<name>A0A3B1DF81_9ZZZZ</name>
<dbReference type="Pfam" id="PF13231">
    <property type="entry name" value="PMT_2"/>
    <property type="match status" value="1"/>
</dbReference>
<dbReference type="InterPro" id="IPR036938">
    <property type="entry name" value="PAP2/HPO_sf"/>
</dbReference>
<dbReference type="PANTHER" id="PTHR33908:SF11">
    <property type="entry name" value="MEMBRANE PROTEIN"/>
    <property type="match status" value="1"/>
</dbReference>
<accession>A0A3B1DF81</accession>
<keyword evidence="2" id="KW-1003">Cell membrane</keyword>
<protein>
    <submittedName>
        <fullName evidence="10">Dolichyl-phosphate-mannose-protein mannosyltransferase family protein</fullName>
    </submittedName>
</protein>
<dbReference type="SMART" id="SM00014">
    <property type="entry name" value="acidPPc"/>
    <property type="match status" value="1"/>
</dbReference>
<dbReference type="Gene3D" id="1.20.144.10">
    <property type="entry name" value="Phosphatidic acid phosphatase type 2/haloperoxidase"/>
    <property type="match status" value="2"/>
</dbReference>
<comment type="subcellular location">
    <subcellularLocation>
        <location evidence="1">Cell membrane</location>
        <topology evidence="1">Multi-pass membrane protein</topology>
    </subcellularLocation>
</comment>
<dbReference type="GO" id="GO:0008610">
    <property type="term" value="P:lipid biosynthetic process"/>
    <property type="evidence" value="ECO:0007669"/>
    <property type="project" value="UniProtKB-ARBA"/>
</dbReference>
<gene>
    <name evidence="10" type="ORF">MNBD_NITROSPIRAE03-1762</name>
</gene>
<dbReference type="InterPro" id="IPR000326">
    <property type="entry name" value="PAP2/HPO"/>
</dbReference>
<evidence type="ECO:0000256" key="3">
    <source>
        <dbReference type="ARBA" id="ARBA00022676"/>
    </source>
</evidence>
<feature type="domain" description="Phosphatidic acid phosphatase type 2/haloperoxidase" evidence="9">
    <location>
        <begin position="59"/>
        <end position="185"/>
    </location>
</feature>
<dbReference type="InterPro" id="IPR038731">
    <property type="entry name" value="RgtA/B/C-like"/>
</dbReference>
<evidence type="ECO:0000256" key="8">
    <source>
        <dbReference type="SAM" id="Phobius"/>
    </source>
</evidence>
<keyword evidence="6 8" id="KW-1133">Transmembrane helix</keyword>
<feature type="transmembrane region" description="Helical" evidence="8">
    <location>
        <begin position="484"/>
        <end position="503"/>
    </location>
</feature>
<feature type="transmembrane region" description="Helical" evidence="8">
    <location>
        <begin position="360"/>
        <end position="391"/>
    </location>
</feature>
<sequence length="701" mass="78988">MIGIENLLDHNLFFFINRSLSNPLFDVFMPYITDKALYLFLPVLFFILCKDRKKALLTIILCLSALAFSDGLSNILKHHFERPRPFVTLTDILVLVGRGKSFSMPSAHAANTASVATVLIYMLSRLRSGKASLSSSASSLITILSGYLVIVASTIAFSRVYIGVHYPSDVLAGMAIGILTGLFVSLVFAKTKKYYKIAPYPTVLGIVLLVLSLFRIYYIFVGPLDLSPDEAQYWDWSRRLDLSYYSKGPAIACIIAIGKTFLGNTEIGIRLPAVFFSLFSSLVLYQMSRDMMKKEVPEGSGTPELAGLLSALLIQIVPLFSTYGIVMTIDSPFIFFWTISLYLFYLAQREWTETGKTKLLYWALAGLTVGIGLLVKYTMSFFYLSAFLYLITDRKRRGLLVHPGPWLSFVISLLCFVPVLIWNSQHNWVTFLHTAGQAHLADGMKITMGRFLEFIGSQLGVVSPVLFVFILISLFVLRKKNSDGSLLFWFSIPILLFFTLKSLQGKVQANWALPAYIAGFISLSIYTVKYWPGFRKSVRVLLVAGALISIAITAVAHYPSAVNLPLKMDPTARLRGWNELGKDVGKIADGMKAPYFIFSDRYQVTSELAFYVRGNPVTYNINLGRRMNQYDLWPGFYDLKGYNAIFVMTGDKPLPGRIGRAFERCDKRLYTVKEKTRVLRDYSIFECYGFKGMERKAVDNF</sequence>
<keyword evidence="4 10" id="KW-0808">Transferase</keyword>
<evidence type="ECO:0000256" key="1">
    <source>
        <dbReference type="ARBA" id="ARBA00004651"/>
    </source>
</evidence>
<feature type="transmembrane region" description="Helical" evidence="8">
    <location>
        <begin position="540"/>
        <end position="558"/>
    </location>
</feature>
<feature type="transmembrane region" description="Helical" evidence="8">
    <location>
        <begin position="269"/>
        <end position="287"/>
    </location>
</feature>
<feature type="transmembrane region" description="Helical" evidence="8">
    <location>
        <begin position="403"/>
        <end position="422"/>
    </location>
</feature>
<dbReference type="PANTHER" id="PTHR33908">
    <property type="entry name" value="MANNOSYLTRANSFERASE YKCB-RELATED"/>
    <property type="match status" value="1"/>
</dbReference>
<dbReference type="SUPFAM" id="SSF48317">
    <property type="entry name" value="Acid phosphatase/Vanadium-dependent haloperoxidase"/>
    <property type="match status" value="1"/>
</dbReference>
<evidence type="ECO:0000256" key="4">
    <source>
        <dbReference type="ARBA" id="ARBA00022679"/>
    </source>
</evidence>
<feature type="transmembrane region" description="Helical" evidence="8">
    <location>
        <begin position="509"/>
        <end position="528"/>
    </location>
</feature>
<feature type="transmembrane region" description="Helical" evidence="8">
    <location>
        <begin position="55"/>
        <end position="76"/>
    </location>
</feature>
<organism evidence="10">
    <name type="scientific">hydrothermal vent metagenome</name>
    <dbReference type="NCBI Taxonomy" id="652676"/>
    <lineage>
        <taxon>unclassified sequences</taxon>
        <taxon>metagenomes</taxon>
        <taxon>ecological metagenomes</taxon>
    </lineage>
</organism>
<evidence type="ECO:0000256" key="6">
    <source>
        <dbReference type="ARBA" id="ARBA00022989"/>
    </source>
</evidence>
<dbReference type="Pfam" id="PF01569">
    <property type="entry name" value="PAP2"/>
    <property type="match status" value="1"/>
</dbReference>
<feature type="transmembrane region" description="Helical" evidence="8">
    <location>
        <begin position="170"/>
        <end position="189"/>
    </location>
</feature>
<dbReference type="GO" id="GO:0005886">
    <property type="term" value="C:plasma membrane"/>
    <property type="evidence" value="ECO:0007669"/>
    <property type="project" value="UniProtKB-SubCell"/>
</dbReference>
<feature type="transmembrane region" description="Helical" evidence="8">
    <location>
        <begin position="28"/>
        <end position="48"/>
    </location>
</feature>
<keyword evidence="7 8" id="KW-0472">Membrane</keyword>
<feature type="transmembrane region" description="Helical" evidence="8">
    <location>
        <begin position="106"/>
        <end position="124"/>
    </location>
</feature>
<evidence type="ECO:0000256" key="5">
    <source>
        <dbReference type="ARBA" id="ARBA00022692"/>
    </source>
</evidence>
<reference evidence="10" key="1">
    <citation type="submission" date="2018-06" db="EMBL/GenBank/DDBJ databases">
        <authorList>
            <person name="Zhirakovskaya E."/>
        </authorList>
    </citation>
    <scope>NUCLEOTIDE SEQUENCE</scope>
</reference>
<dbReference type="GO" id="GO:0016763">
    <property type="term" value="F:pentosyltransferase activity"/>
    <property type="evidence" value="ECO:0007669"/>
    <property type="project" value="TreeGrafter"/>
</dbReference>